<keyword evidence="2" id="KW-1185">Reference proteome</keyword>
<protein>
    <submittedName>
        <fullName evidence="1">Uncharacterized protein</fullName>
    </submittedName>
</protein>
<name>A0A9P5B9Z5_9HYPO</name>
<evidence type="ECO:0000313" key="1">
    <source>
        <dbReference type="EMBL" id="KAF4497859.1"/>
    </source>
</evidence>
<evidence type="ECO:0000313" key="2">
    <source>
        <dbReference type="Proteomes" id="UP000737391"/>
    </source>
</evidence>
<gene>
    <name evidence="1" type="ORF">FAGAP_5958</name>
</gene>
<dbReference type="AlphaFoldDB" id="A0A9P5B9Z5"/>
<comment type="caution">
    <text evidence="1">The sequence shown here is derived from an EMBL/GenBank/DDBJ whole genome shotgun (WGS) entry which is preliminary data.</text>
</comment>
<dbReference type="Proteomes" id="UP000737391">
    <property type="component" value="Unassembled WGS sequence"/>
</dbReference>
<proteinExistence type="predicted"/>
<organism evidence="1 2">
    <name type="scientific">Fusarium agapanthi</name>
    <dbReference type="NCBI Taxonomy" id="1803897"/>
    <lineage>
        <taxon>Eukaryota</taxon>
        <taxon>Fungi</taxon>
        <taxon>Dikarya</taxon>
        <taxon>Ascomycota</taxon>
        <taxon>Pezizomycotina</taxon>
        <taxon>Sordariomycetes</taxon>
        <taxon>Hypocreomycetidae</taxon>
        <taxon>Hypocreales</taxon>
        <taxon>Nectriaceae</taxon>
        <taxon>Fusarium</taxon>
        <taxon>Fusarium fujikuroi species complex</taxon>
    </lineage>
</organism>
<dbReference type="OrthoDB" id="5424209at2759"/>
<dbReference type="EMBL" id="LUFC02000399">
    <property type="protein sequence ID" value="KAF4497859.1"/>
    <property type="molecule type" value="Genomic_DNA"/>
</dbReference>
<reference evidence="1" key="1">
    <citation type="submission" date="2020-01" db="EMBL/GenBank/DDBJ databases">
        <title>Identification and distribution of gene clusters putatively required for synthesis of sphingolipid metabolism inhibitors in phylogenetically diverse species of the filamentous fungus Fusarium.</title>
        <authorList>
            <person name="Kim H.-S."/>
            <person name="Busman M."/>
            <person name="Brown D.W."/>
            <person name="Divon H."/>
            <person name="Uhlig S."/>
            <person name="Proctor R.H."/>
        </authorList>
    </citation>
    <scope>NUCLEOTIDE SEQUENCE</scope>
    <source>
        <strain evidence="1">NRRL 31653</strain>
    </source>
</reference>
<sequence length="240" mass="27031">MAPTCSKSASTKPQVTAGWKRVAWPKLRTLLLEISNASLPNPVQQISQDIIKHAHAIAKKHKLLSIEDMDNQIHFNMRSRIPTLLVVAPWSSERTSIWEKAVQEMLTAVVELSKASSISEGDIHVEIITPELEQVIYCCPVEDTSLVGTWDSVSGKISECLQSFKATKDCVSLMGFFQYGVLPIAEDNPPTIYISVFDESDETRWHEVIANIKTILQSVEGWGHVKVHMEHNHNWQDLFD</sequence>
<accession>A0A9P5B9Z5</accession>